<gene>
    <name evidence="2" type="ORF">ALC57_11964</name>
</gene>
<keyword evidence="3" id="KW-1185">Reference proteome</keyword>
<dbReference type="AlphaFoldDB" id="A0A151J1Q6"/>
<name>A0A151J1Q6_9HYME</name>
<evidence type="ECO:0000313" key="3">
    <source>
        <dbReference type="Proteomes" id="UP000078492"/>
    </source>
</evidence>
<feature type="region of interest" description="Disordered" evidence="1">
    <location>
        <begin position="42"/>
        <end position="67"/>
    </location>
</feature>
<dbReference type="Proteomes" id="UP000078492">
    <property type="component" value="Unassembled WGS sequence"/>
</dbReference>
<evidence type="ECO:0000256" key="1">
    <source>
        <dbReference type="SAM" id="MobiDB-lite"/>
    </source>
</evidence>
<feature type="non-terminal residue" evidence="2">
    <location>
        <position position="1"/>
    </location>
</feature>
<dbReference type="EMBL" id="KQ980495">
    <property type="protein sequence ID" value="KYN15809.1"/>
    <property type="molecule type" value="Genomic_DNA"/>
</dbReference>
<evidence type="ECO:0000313" key="2">
    <source>
        <dbReference type="EMBL" id="KYN15809.1"/>
    </source>
</evidence>
<accession>A0A151J1Q6</accession>
<reference evidence="2 3" key="1">
    <citation type="submission" date="2015-09" db="EMBL/GenBank/DDBJ databases">
        <title>Trachymyrmex cornetzi WGS genome.</title>
        <authorList>
            <person name="Nygaard S."/>
            <person name="Hu H."/>
            <person name="Boomsma J."/>
            <person name="Zhang G."/>
        </authorList>
    </citation>
    <scope>NUCLEOTIDE SEQUENCE [LARGE SCALE GENOMIC DNA]</scope>
    <source>
        <strain evidence="2">Tcor2-1</strain>
        <tissue evidence="2">Whole body</tissue>
    </source>
</reference>
<sequence length="77" mass="8628">VSERYDHAELSELPARDFIARWHEHATVDRYRAALTISVRSPRKKEEENVVARGRGGGDGGEGEGTRVHFCVPVRSP</sequence>
<proteinExistence type="predicted"/>
<protein>
    <submittedName>
        <fullName evidence="2">Uncharacterized protein</fullName>
    </submittedName>
</protein>
<organism evidence="2 3">
    <name type="scientific">Trachymyrmex cornetzi</name>
    <dbReference type="NCBI Taxonomy" id="471704"/>
    <lineage>
        <taxon>Eukaryota</taxon>
        <taxon>Metazoa</taxon>
        <taxon>Ecdysozoa</taxon>
        <taxon>Arthropoda</taxon>
        <taxon>Hexapoda</taxon>
        <taxon>Insecta</taxon>
        <taxon>Pterygota</taxon>
        <taxon>Neoptera</taxon>
        <taxon>Endopterygota</taxon>
        <taxon>Hymenoptera</taxon>
        <taxon>Apocrita</taxon>
        <taxon>Aculeata</taxon>
        <taxon>Formicoidea</taxon>
        <taxon>Formicidae</taxon>
        <taxon>Myrmicinae</taxon>
        <taxon>Trachymyrmex</taxon>
    </lineage>
</organism>